<dbReference type="Proteomes" id="UP001606303">
    <property type="component" value="Unassembled WGS sequence"/>
</dbReference>
<accession>A0ABW7GXT1</accession>
<keyword evidence="2" id="KW-1185">Reference proteome</keyword>
<sequence length="338" mass="37154">MKNFPFPNHRNAGLQPEDAHMRQRLCTKALHELHLHEETTEPNTWQALVSWATLNQDLADSRRPTTHGIDGLYLQHEVLLPNAEAAAMFLATVAMQELALEPQRVEQLTETLPDHRVTLVGYCDCSALELTRRSSSLILGARALLGGYEGYEEVQAPLVDEPGVIRTNLMHCFTRDLKAPVKPPRRLNALAECIQDAVKMRSVLAPWVLSWTDATAQAGVSDGDRVGPGRDINLVIAQDAPCVDHLAWLLATVPDLHVAAETLRSAAHYTGRRLPPGLIERMTPPLDVRQVMADRLCALCDALEDMACDAKAARDAVIRTLPGNRAATSRSGKGLKTL</sequence>
<protein>
    <submittedName>
        <fullName evidence="1">Uncharacterized protein</fullName>
    </submittedName>
</protein>
<reference evidence="1 2" key="1">
    <citation type="submission" date="2024-08" db="EMBL/GenBank/DDBJ databases">
        <authorList>
            <person name="Lu H."/>
        </authorList>
    </citation>
    <scope>NUCLEOTIDE SEQUENCE [LARGE SCALE GENOMIC DNA]</scope>
    <source>
        <strain evidence="1 2">BYS87W</strain>
    </source>
</reference>
<proteinExistence type="predicted"/>
<name>A0ABW7GXT1_9BURK</name>
<evidence type="ECO:0000313" key="2">
    <source>
        <dbReference type="Proteomes" id="UP001606303"/>
    </source>
</evidence>
<gene>
    <name evidence="1" type="ORF">ACG01O_09240</name>
</gene>
<evidence type="ECO:0000313" key="1">
    <source>
        <dbReference type="EMBL" id="MFG6466789.1"/>
    </source>
</evidence>
<dbReference type="EMBL" id="JBIGIB010000002">
    <property type="protein sequence ID" value="MFG6466789.1"/>
    <property type="molecule type" value="Genomic_DNA"/>
</dbReference>
<comment type="caution">
    <text evidence="1">The sequence shown here is derived from an EMBL/GenBank/DDBJ whole genome shotgun (WGS) entry which is preliminary data.</text>
</comment>
<organism evidence="1 2">
    <name type="scientific">Pelomonas baiyunensis</name>
    <dbReference type="NCBI Taxonomy" id="3299026"/>
    <lineage>
        <taxon>Bacteria</taxon>
        <taxon>Pseudomonadati</taxon>
        <taxon>Pseudomonadota</taxon>
        <taxon>Betaproteobacteria</taxon>
        <taxon>Burkholderiales</taxon>
        <taxon>Sphaerotilaceae</taxon>
        <taxon>Roseateles</taxon>
    </lineage>
</organism>
<dbReference type="RefSeq" id="WP_394383754.1">
    <property type="nucleotide sequence ID" value="NZ_JBIGIB010000002.1"/>
</dbReference>